<feature type="transmembrane region" description="Helical" evidence="4">
    <location>
        <begin position="102"/>
        <end position="123"/>
    </location>
</feature>
<reference evidence="5 6" key="1">
    <citation type="submission" date="2017-10" db="EMBL/GenBank/DDBJ databases">
        <title>Frigbacter circumglobatus gen. nov. sp. nov., isolated from sediment cultured in situ.</title>
        <authorList>
            <person name="Zhao Z."/>
        </authorList>
    </citation>
    <scope>NUCLEOTIDE SEQUENCE [LARGE SCALE GENOMIC DNA]</scope>
    <source>
        <strain evidence="5 6">ZYL</strain>
    </source>
</reference>
<dbReference type="EMBL" id="PDEM01000024">
    <property type="protein sequence ID" value="PHZ84655.1"/>
    <property type="molecule type" value="Genomic_DNA"/>
</dbReference>
<feature type="transmembrane region" description="Helical" evidence="4">
    <location>
        <begin position="162"/>
        <end position="181"/>
    </location>
</feature>
<dbReference type="Proteomes" id="UP000229730">
    <property type="component" value="Unassembled WGS sequence"/>
</dbReference>
<dbReference type="OrthoDB" id="7628497at2"/>
<keyword evidence="1 4" id="KW-0812">Transmembrane</keyword>
<accession>A0A2G4YQR0</accession>
<evidence type="ECO:0000313" key="5">
    <source>
        <dbReference type="EMBL" id="PHZ84655.1"/>
    </source>
</evidence>
<dbReference type="Gene3D" id="1.20.1250.20">
    <property type="entry name" value="MFS general substrate transporter like domains"/>
    <property type="match status" value="2"/>
</dbReference>
<dbReference type="SUPFAM" id="SSF103473">
    <property type="entry name" value="MFS general substrate transporter"/>
    <property type="match status" value="1"/>
</dbReference>
<dbReference type="GO" id="GO:0022857">
    <property type="term" value="F:transmembrane transporter activity"/>
    <property type="evidence" value="ECO:0007669"/>
    <property type="project" value="InterPro"/>
</dbReference>
<dbReference type="FunCoup" id="A0A2G4YQR0">
    <property type="interactions" value="255"/>
</dbReference>
<feature type="transmembrane region" description="Helical" evidence="4">
    <location>
        <begin position="12"/>
        <end position="37"/>
    </location>
</feature>
<dbReference type="AlphaFoldDB" id="A0A2G4YQR0"/>
<feature type="transmembrane region" description="Helical" evidence="4">
    <location>
        <begin position="327"/>
        <end position="349"/>
    </location>
</feature>
<feature type="transmembrane region" description="Helical" evidence="4">
    <location>
        <begin position="295"/>
        <end position="315"/>
    </location>
</feature>
<protein>
    <submittedName>
        <fullName evidence="5">MFS transporter</fullName>
    </submittedName>
</protein>
<evidence type="ECO:0000256" key="3">
    <source>
        <dbReference type="ARBA" id="ARBA00023136"/>
    </source>
</evidence>
<keyword evidence="2 4" id="KW-1133">Transmembrane helix</keyword>
<feature type="transmembrane region" description="Helical" evidence="4">
    <location>
        <begin position="355"/>
        <end position="374"/>
    </location>
</feature>
<dbReference type="InterPro" id="IPR036259">
    <property type="entry name" value="MFS_trans_sf"/>
</dbReference>
<gene>
    <name evidence="5" type="ORF">CRD36_12385</name>
</gene>
<keyword evidence="6" id="KW-1185">Reference proteome</keyword>
<keyword evidence="3 4" id="KW-0472">Membrane</keyword>
<dbReference type="Pfam" id="PF07690">
    <property type="entry name" value="MFS_1"/>
    <property type="match status" value="1"/>
</dbReference>
<organism evidence="5 6">
    <name type="scientific">Paremcibacter congregatus</name>
    <dbReference type="NCBI Taxonomy" id="2043170"/>
    <lineage>
        <taxon>Bacteria</taxon>
        <taxon>Pseudomonadati</taxon>
        <taxon>Pseudomonadota</taxon>
        <taxon>Alphaproteobacteria</taxon>
        <taxon>Emcibacterales</taxon>
        <taxon>Emcibacteraceae</taxon>
        <taxon>Paremcibacter</taxon>
    </lineage>
</organism>
<comment type="caution">
    <text evidence="5">The sequence shown here is derived from an EMBL/GenBank/DDBJ whole genome shotgun (WGS) entry which is preliminary data.</text>
</comment>
<evidence type="ECO:0000256" key="4">
    <source>
        <dbReference type="SAM" id="Phobius"/>
    </source>
</evidence>
<feature type="transmembrane region" description="Helical" evidence="4">
    <location>
        <begin position="202"/>
        <end position="221"/>
    </location>
</feature>
<feature type="transmembrane region" description="Helical" evidence="4">
    <location>
        <begin position="135"/>
        <end position="156"/>
    </location>
</feature>
<dbReference type="InParanoid" id="A0A2G4YQR0"/>
<feature type="transmembrane region" description="Helical" evidence="4">
    <location>
        <begin position="241"/>
        <end position="263"/>
    </location>
</feature>
<evidence type="ECO:0000256" key="1">
    <source>
        <dbReference type="ARBA" id="ARBA00022692"/>
    </source>
</evidence>
<feature type="transmembrane region" description="Helical" evidence="4">
    <location>
        <begin position="77"/>
        <end position="96"/>
    </location>
</feature>
<feature type="transmembrane region" description="Helical" evidence="4">
    <location>
        <begin position="49"/>
        <end position="70"/>
    </location>
</feature>
<name>A0A2G4YQR0_9PROT</name>
<proteinExistence type="predicted"/>
<evidence type="ECO:0000313" key="6">
    <source>
        <dbReference type="Proteomes" id="UP000229730"/>
    </source>
</evidence>
<sequence length="392" mass="41258">MPKAAPEGLLSAILLSFLSTAGLFYVNLGGAFLSAFVDGIGLSLETAGYITAANKYGAAFGALMAVFSAGRLPWRKIAYTVLIAIIAIDFISMTISNGDALIAIRFLQGSFGGFLVGTGFSVIARTKTPDRVFGMLLIVQYSFGSIGIMFIPGLVQTLGHSAVFWALIIFSSLTLLMVPFLDDYKVTPDKGATASPGRFGGIALAPLIPVLLAIFFFQAANMGVADYVFELGKDKGLTTDLMSTLVGVANWTAIGGAVLVYVFGVRFGRALPLTIGLLISIAGTLAFHWSGSATVYFMANAITGIMWAFLIPYLLGLCTAFDKKGRTASLAGFVSKMGLASGPMIAATLVGEGNFTLIINVAAFGLLFCALAAFSPARKRDHLTHLSTIEKE</sequence>
<evidence type="ECO:0000256" key="2">
    <source>
        <dbReference type="ARBA" id="ARBA00022989"/>
    </source>
</evidence>
<feature type="transmembrane region" description="Helical" evidence="4">
    <location>
        <begin position="270"/>
        <end position="289"/>
    </location>
</feature>
<dbReference type="InterPro" id="IPR011701">
    <property type="entry name" value="MFS"/>
</dbReference>